<dbReference type="PANTHER" id="PTHR42648:SF18">
    <property type="entry name" value="RETROTRANSPOSON, UNCLASSIFIED-LIKE PROTEIN"/>
    <property type="match status" value="1"/>
</dbReference>
<dbReference type="Gene3D" id="3.30.420.10">
    <property type="entry name" value="Ribonuclease H-like superfamily/Ribonuclease H"/>
    <property type="match status" value="1"/>
</dbReference>
<name>A0A9P1FJX1_9DINO</name>
<evidence type="ECO:0000256" key="1">
    <source>
        <dbReference type="SAM" id="MobiDB-lite"/>
    </source>
</evidence>
<evidence type="ECO:0000259" key="3">
    <source>
        <dbReference type="PROSITE" id="PS50994"/>
    </source>
</evidence>
<dbReference type="EMBL" id="CAMXCT010000290">
    <property type="protein sequence ID" value="CAI3976702.1"/>
    <property type="molecule type" value="Genomic_DNA"/>
</dbReference>
<dbReference type="GO" id="GO:0003676">
    <property type="term" value="F:nucleic acid binding"/>
    <property type="evidence" value="ECO:0007669"/>
    <property type="project" value="InterPro"/>
</dbReference>
<gene>
    <name evidence="4" type="ORF">C1SCF055_LOCUS4898</name>
</gene>
<keyword evidence="2" id="KW-0732">Signal</keyword>
<feature type="domain" description="Integrase catalytic" evidence="3">
    <location>
        <begin position="916"/>
        <end position="1082"/>
    </location>
</feature>
<feature type="region of interest" description="Disordered" evidence="1">
    <location>
        <begin position="205"/>
        <end position="224"/>
    </location>
</feature>
<dbReference type="Pfam" id="PF00665">
    <property type="entry name" value="rve"/>
    <property type="match status" value="1"/>
</dbReference>
<feature type="region of interest" description="Disordered" evidence="1">
    <location>
        <begin position="896"/>
        <end position="918"/>
    </location>
</feature>
<dbReference type="EMBL" id="CAMXCT020000290">
    <property type="protein sequence ID" value="CAL1130077.1"/>
    <property type="molecule type" value="Genomic_DNA"/>
</dbReference>
<sequence length="1677" mass="187938">RSRPCTATPWNPHCVAPRLGLSFALDLHLCLFGCLSPAVLGELVIVGEGDPFSGLMKLMDSLQSLHGATDLDRKGDLRAQFHQEMKRQPQERIATFCSRFRTLCGEMKREGIDLPREELGWFLRERLGLDPLRKQLLETALAGRESYEEVEAECLRLFRDLHTADPLYRRQMDQRSPLLHRFKKPGTLSTPPRQSLVTEQFDEAAAEDEEELVPDEAEEAATPSLEEVLPSEVEVLASELHDAEEEGHWLGDPQCSKPGAGLFLPPRKKAKQVKLAEHATEVTGFIPDDMNRENPAAHEVQMAEVSCALDSVCNRACTGTSWLAGYLTALRADPSYIQSLVHSTSEKETFRFGNGGTQISTRRWRLPVMVGQTLICIWVSVVEVPSLGLLLGRDFLDGIEAVLSFARKLLRADHLCGSLIRLRQLMAGHFALQLIPSKWPRPGSEKWGMLGADGVLEVQVDSKEWLNRRLAAVHVVEKPSHEHLITEHAEKMADCNVALAQMKMCARTQARARWHLFGLLLWLVRRPLLRNVPFPHPAVGKVEQWLTQADMMVGNGALSKKHLARAKASNAFTVKNLMDLRWIRDRLGWRLAFLEDSLMEGMMLARDSKKIPPRLPAETSEEAKKEAQLAMAKGQREEAVRSLLGPQGGLTHLRADLVRLAHLLHLEVGSKEQLANLMIDQEARFKTMVQETLVAMMPYPPQQPMGAPLGVSTTSRKLLDVMEAEWQDEMQKAQNEVMLVSMEFPNPLISEIYTSSKNVMKEAQRRGDYQHAHVIGDPKTTAAAGIYPAGLAKTLVDGVEAQFVREHRTLQEVLVVDDDEEPLDINHPDANKAINPWGDTDSEEELIEDKQVKVSAGVKAAVKRLHDATGHRSNPRLARALVLACAPPEVVQAAKHHKRALCDEKRPPKSRRPASLPKLPDVSHQVHIDVVELVDSFGRKYYAVHATDWVTRFQMAKLLKHKSSDEIIMFLREQWLPILGPPRVLVADQGREFISSAFESFCSEHAILVWHSAVQAPWQNGVCERGGGVLKVIMTTLVQKHSVVNFEEMEASLAEAAFTSASQSMDLLIKYLTLLADLLWETAKVAMLRLHFSRAISTVNWPDQDLLLSPRPWPHYMISLNEVLKSDKEILLKNTYNQMVLRNPSAPLAASPFQEIAAALQPSMAGSHAQKLPSALPKFQLMRCLKLNVPKQLQVFLQFRLEVRPAAALSFMRPMGCHEIQAAQAARREYRWNSIKDSDKPAFRDAAKKGWEVWTDNDAVEVLSKEASERIIASLRAKGQRAVSILDQLGKQLGFGSLEEGRFQYCGKFVEQHSDGSITVSMPEYHTNMSPVPVPAHGKKDLNSDLTPAEMKQLCGLLGSLQRLVAQVCVDQAFALSVLQSEKPKISTLLKANVLVRRFKEHSDFHFHFKPVDLEDAGVMVVTDASLGNVRQDGSQGEEPLERVFSQSAYMVFLGEKKLINGQTGKFAMIDCRSHRIGRFCRSTYGAELLGVEMTVVTDAKDIYDRCSSDTSTYGSQKSLAFTVAWLTAILQKPNTTLRWTSTQNMLADCGTKEMEVEHLHCILKDWEWSASYDASFVKQGKSKAVKKVKQSAHVTLPGEEMKTSGPTLRHVMQLGDVSGWHKKKDFIVQVARNARSYRTPMPRFKMSEYPLRSTFGRFDSALIRNTLRLMAKPAAL</sequence>
<reference evidence="5" key="2">
    <citation type="submission" date="2024-04" db="EMBL/GenBank/DDBJ databases">
        <authorList>
            <person name="Chen Y."/>
            <person name="Shah S."/>
            <person name="Dougan E. K."/>
            <person name="Thang M."/>
            <person name="Chan C."/>
        </authorList>
    </citation>
    <scope>NUCLEOTIDE SEQUENCE [LARGE SCALE GENOMIC DNA]</scope>
</reference>
<comment type="caution">
    <text evidence="4">The sequence shown here is derived from an EMBL/GenBank/DDBJ whole genome shotgun (WGS) entry which is preliminary data.</text>
</comment>
<reference evidence="4" key="1">
    <citation type="submission" date="2022-10" db="EMBL/GenBank/DDBJ databases">
        <authorList>
            <person name="Chen Y."/>
            <person name="Dougan E. K."/>
            <person name="Chan C."/>
            <person name="Rhodes N."/>
            <person name="Thang M."/>
        </authorList>
    </citation>
    <scope>NUCLEOTIDE SEQUENCE</scope>
</reference>
<protein>
    <recommendedName>
        <fullName evidence="3">Integrase catalytic domain-containing protein</fullName>
    </recommendedName>
</protein>
<organism evidence="4">
    <name type="scientific">Cladocopium goreaui</name>
    <dbReference type="NCBI Taxonomy" id="2562237"/>
    <lineage>
        <taxon>Eukaryota</taxon>
        <taxon>Sar</taxon>
        <taxon>Alveolata</taxon>
        <taxon>Dinophyceae</taxon>
        <taxon>Suessiales</taxon>
        <taxon>Symbiodiniaceae</taxon>
        <taxon>Cladocopium</taxon>
    </lineage>
</organism>
<dbReference type="InterPro" id="IPR001584">
    <property type="entry name" value="Integrase_cat-core"/>
</dbReference>
<dbReference type="GO" id="GO:0015074">
    <property type="term" value="P:DNA integration"/>
    <property type="evidence" value="ECO:0007669"/>
    <property type="project" value="InterPro"/>
</dbReference>
<dbReference type="InterPro" id="IPR036397">
    <property type="entry name" value="RNaseH_sf"/>
</dbReference>
<dbReference type="InterPro" id="IPR012337">
    <property type="entry name" value="RNaseH-like_sf"/>
</dbReference>
<dbReference type="InterPro" id="IPR039537">
    <property type="entry name" value="Retrotran_Ty1/copia-like"/>
</dbReference>
<feature type="compositionally biased region" description="Acidic residues" evidence="1">
    <location>
        <begin position="205"/>
        <end position="219"/>
    </location>
</feature>
<dbReference type="SUPFAM" id="SSF53098">
    <property type="entry name" value="Ribonuclease H-like"/>
    <property type="match status" value="1"/>
</dbReference>
<dbReference type="OrthoDB" id="10068564at2759"/>
<accession>A0A9P1FJX1</accession>
<evidence type="ECO:0000256" key="2">
    <source>
        <dbReference type="SAM" id="SignalP"/>
    </source>
</evidence>
<evidence type="ECO:0000313" key="5">
    <source>
        <dbReference type="EMBL" id="CAL1130077.1"/>
    </source>
</evidence>
<feature type="signal peptide" evidence="2">
    <location>
        <begin position="1"/>
        <end position="41"/>
    </location>
</feature>
<evidence type="ECO:0000313" key="4">
    <source>
        <dbReference type="EMBL" id="CAI3976702.1"/>
    </source>
</evidence>
<feature type="chain" id="PRO_5043271966" description="Integrase catalytic domain-containing protein" evidence="2">
    <location>
        <begin position="42"/>
        <end position="1677"/>
    </location>
</feature>
<dbReference type="PANTHER" id="PTHR42648">
    <property type="entry name" value="TRANSPOSASE, PUTATIVE-RELATED"/>
    <property type="match status" value="1"/>
</dbReference>
<feature type="non-terminal residue" evidence="4">
    <location>
        <position position="1677"/>
    </location>
</feature>
<dbReference type="PROSITE" id="PS50994">
    <property type="entry name" value="INTEGRASE"/>
    <property type="match status" value="1"/>
</dbReference>
<proteinExistence type="predicted"/>